<dbReference type="PATRIC" id="fig|913848.6.peg.172"/>
<keyword evidence="1" id="KW-0812">Transmembrane</keyword>
<accession>A0A0R1F4Z6</accession>
<organism evidence="2 3">
    <name type="scientific">Loigolactobacillus coryniformis subsp. coryniformis KCTC 3167 = DSM 20001</name>
    <dbReference type="NCBI Taxonomy" id="913848"/>
    <lineage>
        <taxon>Bacteria</taxon>
        <taxon>Bacillati</taxon>
        <taxon>Bacillota</taxon>
        <taxon>Bacilli</taxon>
        <taxon>Lactobacillales</taxon>
        <taxon>Lactobacillaceae</taxon>
        <taxon>Loigolactobacillus</taxon>
    </lineage>
</organism>
<feature type="transmembrane region" description="Helical" evidence="1">
    <location>
        <begin position="45"/>
        <end position="67"/>
    </location>
</feature>
<feature type="transmembrane region" description="Helical" evidence="1">
    <location>
        <begin position="172"/>
        <end position="192"/>
    </location>
</feature>
<name>A0A0R1F4Z6_9LACO</name>
<protein>
    <submittedName>
        <fullName evidence="2">ABC transporter permease</fullName>
    </submittedName>
</protein>
<reference evidence="2 3" key="1">
    <citation type="journal article" date="2015" name="Genome Announc.">
        <title>Expanding the biotechnology potential of lactobacilli through comparative genomics of 213 strains and associated genera.</title>
        <authorList>
            <person name="Sun Z."/>
            <person name="Harris H.M."/>
            <person name="McCann A."/>
            <person name="Guo C."/>
            <person name="Argimon S."/>
            <person name="Zhang W."/>
            <person name="Yang X."/>
            <person name="Jeffery I.B."/>
            <person name="Cooney J.C."/>
            <person name="Kagawa T.F."/>
            <person name="Liu W."/>
            <person name="Song Y."/>
            <person name="Salvetti E."/>
            <person name="Wrobel A."/>
            <person name="Rasinkangas P."/>
            <person name="Parkhill J."/>
            <person name="Rea M.C."/>
            <person name="O'Sullivan O."/>
            <person name="Ritari J."/>
            <person name="Douillard F.P."/>
            <person name="Paul Ross R."/>
            <person name="Yang R."/>
            <person name="Briner A.E."/>
            <person name="Felis G.E."/>
            <person name="de Vos W.M."/>
            <person name="Barrangou R."/>
            <person name="Klaenhammer T.R."/>
            <person name="Caufield P.W."/>
            <person name="Cui Y."/>
            <person name="Zhang H."/>
            <person name="O'Toole P.W."/>
        </authorList>
    </citation>
    <scope>NUCLEOTIDE SEQUENCE [LARGE SCALE GENOMIC DNA]</scope>
    <source>
        <strain evidence="2 3">DSM 20001</strain>
    </source>
</reference>
<dbReference type="Proteomes" id="UP000051181">
    <property type="component" value="Unassembled WGS sequence"/>
</dbReference>
<dbReference type="GeneID" id="65917250"/>
<feature type="transmembrane region" description="Helical" evidence="1">
    <location>
        <begin position="21"/>
        <end position="39"/>
    </location>
</feature>
<feature type="transmembrane region" description="Helical" evidence="1">
    <location>
        <begin position="132"/>
        <end position="151"/>
    </location>
</feature>
<dbReference type="RefSeq" id="WP_010011101.1">
    <property type="nucleotide sequence ID" value="NZ_AZCN01000104.1"/>
</dbReference>
<evidence type="ECO:0000313" key="3">
    <source>
        <dbReference type="Proteomes" id="UP000051181"/>
    </source>
</evidence>
<evidence type="ECO:0000256" key="1">
    <source>
        <dbReference type="SAM" id="Phobius"/>
    </source>
</evidence>
<feature type="transmembrane region" description="Helical" evidence="1">
    <location>
        <begin position="88"/>
        <end position="112"/>
    </location>
</feature>
<dbReference type="eggNOG" id="ENOG50309R6">
    <property type="taxonomic scope" value="Bacteria"/>
</dbReference>
<feature type="transmembrane region" description="Helical" evidence="1">
    <location>
        <begin position="212"/>
        <end position="238"/>
    </location>
</feature>
<dbReference type="EMBL" id="AZCN01000104">
    <property type="protein sequence ID" value="KRK14116.1"/>
    <property type="molecule type" value="Genomic_DNA"/>
</dbReference>
<proteinExistence type="predicted"/>
<sequence length="248" mass="27594">MTKFWPLGSTLFKKKSNSVHLIVGLQLIAVVITVIMALWKQQYDSTILLGSLLGYGFFGGMILFILLARHTEQVWTNNFYRLLPTTDLQLYVANLVSTLLGYVYFIVIEAILSGLALLTVPNVSIPSDSYRYAGSGMLAFFALVLYGWVFISLVHLIGRTISSWLPEMRSKFVYFLFYVIVGVILIRILNTVGDLLGKLIAPLVTGQLDPDVLPGTLAFSGALAVIILIFSAINIYLLKYRVETKQTA</sequence>
<gene>
    <name evidence="2" type="ORF">FD22_GL000175</name>
</gene>
<comment type="caution">
    <text evidence="2">The sequence shown here is derived from an EMBL/GenBank/DDBJ whole genome shotgun (WGS) entry which is preliminary data.</text>
</comment>
<evidence type="ECO:0000313" key="2">
    <source>
        <dbReference type="EMBL" id="KRK14116.1"/>
    </source>
</evidence>
<keyword evidence="1" id="KW-1133">Transmembrane helix</keyword>
<keyword evidence="1" id="KW-0472">Membrane</keyword>
<dbReference type="AlphaFoldDB" id="A0A0R1F4Z6"/>